<sequence length="144" mass="15936">MLELMRTILPFAIITVPHCDCRWPTVTERLAPELKLTYGMKAVSRMIGVSLHATDYTIVTSTIVYANVYGFLLLQSCLGLCCADNISSGGECPATVTQNNKAVYVRLSSIEKNCLRMCQVHFTTLELISPSFGIFLLITPAKTR</sequence>
<dbReference type="EMBL" id="BMAW01026852">
    <property type="protein sequence ID" value="GFT99150.1"/>
    <property type="molecule type" value="Genomic_DNA"/>
</dbReference>
<proteinExistence type="predicted"/>
<protein>
    <submittedName>
        <fullName evidence="1">Uncharacterized protein</fullName>
    </submittedName>
</protein>
<keyword evidence="2" id="KW-1185">Reference proteome</keyword>
<name>A0A8X6Q4T1_NEPPI</name>
<evidence type="ECO:0000313" key="1">
    <source>
        <dbReference type="EMBL" id="GFT99150.1"/>
    </source>
</evidence>
<dbReference type="Proteomes" id="UP000887013">
    <property type="component" value="Unassembled WGS sequence"/>
</dbReference>
<evidence type="ECO:0000313" key="2">
    <source>
        <dbReference type="Proteomes" id="UP000887013"/>
    </source>
</evidence>
<organism evidence="1 2">
    <name type="scientific">Nephila pilipes</name>
    <name type="common">Giant wood spider</name>
    <name type="synonym">Nephila maculata</name>
    <dbReference type="NCBI Taxonomy" id="299642"/>
    <lineage>
        <taxon>Eukaryota</taxon>
        <taxon>Metazoa</taxon>
        <taxon>Ecdysozoa</taxon>
        <taxon>Arthropoda</taxon>
        <taxon>Chelicerata</taxon>
        <taxon>Arachnida</taxon>
        <taxon>Araneae</taxon>
        <taxon>Araneomorphae</taxon>
        <taxon>Entelegynae</taxon>
        <taxon>Araneoidea</taxon>
        <taxon>Nephilidae</taxon>
        <taxon>Nephila</taxon>
    </lineage>
</organism>
<reference evidence="1" key="1">
    <citation type="submission" date="2020-08" db="EMBL/GenBank/DDBJ databases">
        <title>Multicomponent nature underlies the extraordinary mechanical properties of spider dragline silk.</title>
        <authorList>
            <person name="Kono N."/>
            <person name="Nakamura H."/>
            <person name="Mori M."/>
            <person name="Yoshida Y."/>
            <person name="Ohtoshi R."/>
            <person name="Malay A.D."/>
            <person name="Moran D.A.P."/>
            <person name="Tomita M."/>
            <person name="Numata K."/>
            <person name="Arakawa K."/>
        </authorList>
    </citation>
    <scope>NUCLEOTIDE SEQUENCE</scope>
</reference>
<comment type="caution">
    <text evidence="1">The sequence shown here is derived from an EMBL/GenBank/DDBJ whole genome shotgun (WGS) entry which is preliminary data.</text>
</comment>
<accession>A0A8X6Q4T1</accession>
<dbReference type="AlphaFoldDB" id="A0A8X6Q4T1"/>
<gene>
    <name evidence="1" type="ORF">NPIL_650441</name>
</gene>